<feature type="domain" description="IgGFc-binding protein N-terminal" evidence="1">
    <location>
        <begin position="90"/>
        <end position="348"/>
    </location>
</feature>
<dbReference type="KEGG" id="cvn:111113305"/>
<accession>A0A8B8BUZ2</accession>
<dbReference type="Proteomes" id="UP000694844">
    <property type="component" value="Chromosome 9"/>
</dbReference>
<keyword evidence="2" id="KW-1185">Reference proteome</keyword>
<sequence>MKNLIESTKRIYITSDSRVQINISTSENLNSTLKNQIDTMIDISSSQLVTIPGAMELNSFQKEVKSILIESSQDVVVTSNTDGYATSGSTTNIPLNKLSTQYVVVSTEPTIFTSQLAVAAIADNTRISITFKMRRNVPLYISGTAFYNNSVFNITLQSFETYQIAHGTDLTGTVIESSSPIAAFSGNDCNKLENIGACDHLIEQLPPTASVDKVYIIPPNSDDRDTLIRIAALENCSFTYCVGNVNQTVSLDQYDTFDTKISNNQTISIESQKPVLVTTFGLYSKSSSLGDPSMIIVPGVHQYLNYYKIVVPTGYINSYVSVMMKFSSKDFLRINGTEIRTEDILFESNLYAITYIYNVRVIKVSEGELTASTVDGERFGLICNGVASAEAYGFSGNSLLP</sequence>
<organism evidence="2 3">
    <name type="scientific">Crassostrea virginica</name>
    <name type="common">Eastern oyster</name>
    <dbReference type="NCBI Taxonomy" id="6565"/>
    <lineage>
        <taxon>Eukaryota</taxon>
        <taxon>Metazoa</taxon>
        <taxon>Spiralia</taxon>
        <taxon>Lophotrochozoa</taxon>
        <taxon>Mollusca</taxon>
        <taxon>Bivalvia</taxon>
        <taxon>Autobranchia</taxon>
        <taxon>Pteriomorphia</taxon>
        <taxon>Ostreida</taxon>
        <taxon>Ostreoidea</taxon>
        <taxon>Ostreidae</taxon>
        <taxon>Crassostrea</taxon>
    </lineage>
</organism>
<evidence type="ECO:0000259" key="1">
    <source>
        <dbReference type="Pfam" id="PF17517"/>
    </source>
</evidence>
<dbReference type="PANTHER" id="PTHR46534:SF1">
    <property type="entry name" value="IGGFC-BINDING PROTEIN N-TERMINAL DOMAIN-CONTAINING PROTEIN"/>
    <property type="match status" value="1"/>
</dbReference>
<dbReference type="AlphaFoldDB" id="A0A8B8BUZ2"/>
<evidence type="ECO:0000313" key="2">
    <source>
        <dbReference type="Proteomes" id="UP000694844"/>
    </source>
</evidence>
<dbReference type="OrthoDB" id="10005154at2759"/>
<name>A0A8B8BUZ2_CRAVI</name>
<proteinExistence type="predicted"/>
<gene>
    <name evidence="3" type="primary">LOC111113305</name>
</gene>
<evidence type="ECO:0000313" key="3">
    <source>
        <dbReference type="RefSeq" id="XP_022307178.1"/>
    </source>
</evidence>
<dbReference type="RefSeq" id="XP_022307178.1">
    <property type="nucleotide sequence ID" value="XM_022451470.1"/>
</dbReference>
<dbReference type="InterPro" id="IPR035234">
    <property type="entry name" value="IgGFc-bd_N"/>
</dbReference>
<reference evidence="3" key="1">
    <citation type="submission" date="2025-08" db="UniProtKB">
        <authorList>
            <consortium name="RefSeq"/>
        </authorList>
    </citation>
    <scope>IDENTIFICATION</scope>
    <source>
        <tissue evidence="3">Whole sample</tissue>
    </source>
</reference>
<dbReference type="PANTHER" id="PTHR46534">
    <property type="entry name" value="IGGFC_BINDING DOMAIN-CONTAINING PROTEIN"/>
    <property type="match status" value="1"/>
</dbReference>
<dbReference type="Pfam" id="PF17517">
    <property type="entry name" value="IgGFc_binding"/>
    <property type="match status" value="1"/>
</dbReference>
<protein>
    <submittedName>
        <fullName evidence="3">IgGFc-binding protein-like</fullName>
    </submittedName>
</protein>
<dbReference type="GeneID" id="111113305"/>